<feature type="transmembrane region" description="Helical" evidence="1">
    <location>
        <begin position="140"/>
        <end position="157"/>
    </location>
</feature>
<keyword evidence="1" id="KW-0812">Transmembrane</keyword>
<gene>
    <name evidence="2" type="ordered locus">Krad_2422</name>
</gene>
<sequence length="175" mass="19596">MSWRWQQAPWWVLGIVQGLLFTLIFAAGSAITGHETFTSTLPFALIAGVVFGALMGPASARMRQRLLAGLPAQASPEQQRAGARAARRGPVPTDPVIQQVAVHLVQRRQQEARRGRVRQLLTFGVFTVVYLGLALVWSRWWLLAAAFFSFFIVLAWVEPARLQHRLEQLTGQERP</sequence>
<dbReference type="AlphaFoldDB" id="A6WAR3"/>
<dbReference type="EMBL" id="CP000750">
    <property type="protein sequence ID" value="ABS03902.1"/>
    <property type="molecule type" value="Genomic_DNA"/>
</dbReference>
<evidence type="ECO:0000313" key="3">
    <source>
        <dbReference type="Proteomes" id="UP000001116"/>
    </source>
</evidence>
<evidence type="ECO:0000256" key="1">
    <source>
        <dbReference type="SAM" id="Phobius"/>
    </source>
</evidence>
<evidence type="ECO:0000313" key="2">
    <source>
        <dbReference type="EMBL" id="ABS03902.1"/>
    </source>
</evidence>
<dbReference type="HOGENOM" id="CLU_1530549_0_0_11"/>
<keyword evidence="3" id="KW-1185">Reference proteome</keyword>
<name>A6WAR3_KINRD</name>
<accession>A6WAR3</accession>
<proteinExistence type="predicted"/>
<keyword evidence="1" id="KW-1133">Transmembrane helix</keyword>
<protein>
    <submittedName>
        <fullName evidence="2">Uncharacterized protein</fullName>
    </submittedName>
</protein>
<feature type="transmembrane region" description="Helical" evidence="1">
    <location>
        <begin position="12"/>
        <end position="31"/>
    </location>
</feature>
<feature type="transmembrane region" description="Helical" evidence="1">
    <location>
        <begin position="117"/>
        <end position="134"/>
    </location>
</feature>
<feature type="transmembrane region" description="Helical" evidence="1">
    <location>
        <begin position="37"/>
        <end position="56"/>
    </location>
</feature>
<keyword evidence="1" id="KW-0472">Membrane</keyword>
<dbReference type="OrthoDB" id="5192869at2"/>
<dbReference type="KEGG" id="kra:Krad_2422"/>
<dbReference type="Proteomes" id="UP000001116">
    <property type="component" value="Chromosome"/>
</dbReference>
<organism evidence="2 3">
    <name type="scientific">Kineococcus radiotolerans (strain ATCC BAA-149 / DSM 14245 / SRS30216)</name>
    <dbReference type="NCBI Taxonomy" id="266940"/>
    <lineage>
        <taxon>Bacteria</taxon>
        <taxon>Bacillati</taxon>
        <taxon>Actinomycetota</taxon>
        <taxon>Actinomycetes</taxon>
        <taxon>Kineosporiales</taxon>
        <taxon>Kineosporiaceae</taxon>
        <taxon>Kineococcus</taxon>
    </lineage>
</organism>
<reference evidence="3" key="1">
    <citation type="journal article" date="2008" name="PLoS ONE">
        <title>Survival in nuclear waste, extreme resistance, and potential applications gleaned from the genome sequence of Kineococcus radiotolerans SRS30216.</title>
        <authorList>
            <person name="Bagwell C.E."/>
            <person name="Bhat S."/>
            <person name="Hawkins G.M."/>
            <person name="Smith B.W."/>
            <person name="Biswas T."/>
            <person name="Hoover T.R."/>
            <person name="Saunders E."/>
            <person name="Han C.S."/>
            <person name="Tsodikov O.V."/>
            <person name="Shimkets L.J."/>
        </authorList>
    </citation>
    <scope>NUCLEOTIDE SEQUENCE [LARGE SCALE GENOMIC DNA]</scope>
    <source>
        <strain evidence="3">ATCC BAA-149 / DSM 14245 / SRS30216</strain>
    </source>
</reference>
<dbReference type="RefSeq" id="WP_012087882.1">
    <property type="nucleotide sequence ID" value="NC_009664.2"/>
</dbReference>